<dbReference type="GO" id="GO:0006635">
    <property type="term" value="P:fatty acid beta-oxidation"/>
    <property type="evidence" value="ECO:0007669"/>
    <property type="project" value="TreeGrafter"/>
</dbReference>
<dbReference type="AlphaFoldDB" id="X1C3F9"/>
<feature type="transmembrane region" description="Helical" evidence="1">
    <location>
        <begin position="100"/>
        <end position="119"/>
    </location>
</feature>
<proteinExistence type="predicted"/>
<gene>
    <name evidence="2" type="ORF">S01H4_33349</name>
</gene>
<dbReference type="CDD" id="cd06558">
    <property type="entry name" value="crotonase-like"/>
    <property type="match status" value="1"/>
</dbReference>
<keyword evidence="1" id="KW-0472">Membrane</keyword>
<feature type="non-terminal residue" evidence="2">
    <location>
        <position position="200"/>
    </location>
</feature>
<evidence type="ECO:0008006" key="3">
    <source>
        <dbReference type="Google" id="ProtNLM"/>
    </source>
</evidence>
<sequence length="200" mass="22194">MSDQELILYDVKGRIATITLNRPDKANSCNISMLKAIYEGLINADEDDKVKCILVKSAGQRFFSAGYDLKEATGDPSNAAKIQDWGRKINETIVLMKKPVITQIQGIAIGFGVLLILASDLRVFADREKDELYLRLPDMGISVFTQTGATLLPLLAFGLSYAKNLLFTTDKVGVEELKNINFPTRVFPLDQLDDETLSFV</sequence>
<feature type="transmembrane region" description="Helical" evidence="1">
    <location>
        <begin position="139"/>
        <end position="162"/>
    </location>
</feature>
<dbReference type="Pfam" id="PF00378">
    <property type="entry name" value="ECH_1"/>
    <property type="match status" value="1"/>
</dbReference>
<dbReference type="EMBL" id="BART01017538">
    <property type="protein sequence ID" value="GAG78921.1"/>
    <property type="molecule type" value="Genomic_DNA"/>
</dbReference>
<dbReference type="SUPFAM" id="SSF52096">
    <property type="entry name" value="ClpP/crotonase"/>
    <property type="match status" value="1"/>
</dbReference>
<comment type="caution">
    <text evidence="2">The sequence shown here is derived from an EMBL/GenBank/DDBJ whole genome shotgun (WGS) entry which is preliminary data.</text>
</comment>
<keyword evidence="1" id="KW-0812">Transmembrane</keyword>
<organism evidence="2">
    <name type="scientific">marine sediment metagenome</name>
    <dbReference type="NCBI Taxonomy" id="412755"/>
    <lineage>
        <taxon>unclassified sequences</taxon>
        <taxon>metagenomes</taxon>
        <taxon>ecological metagenomes</taxon>
    </lineage>
</organism>
<accession>X1C3F9</accession>
<reference evidence="2" key="1">
    <citation type="journal article" date="2014" name="Front. Microbiol.">
        <title>High frequency of phylogenetically diverse reductive dehalogenase-homologous genes in deep subseafloor sedimentary metagenomes.</title>
        <authorList>
            <person name="Kawai M."/>
            <person name="Futagami T."/>
            <person name="Toyoda A."/>
            <person name="Takaki Y."/>
            <person name="Nishi S."/>
            <person name="Hori S."/>
            <person name="Arai W."/>
            <person name="Tsubouchi T."/>
            <person name="Morono Y."/>
            <person name="Uchiyama I."/>
            <person name="Ito T."/>
            <person name="Fujiyama A."/>
            <person name="Inagaki F."/>
            <person name="Takami H."/>
        </authorList>
    </citation>
    <scope>NUCLEOTIDE SEQUENCE</scope>
    <source>
        <strain evidence="2">Expedition CK06-06</strain>
    </source>
</reference>
<dbReference type="PANTHER" id="PTHR11941:SF54">
    <property type="entry name" value="ENOYL-COA HYDRATASE, MITOCHONDRIAL"/>
    <property type="match status" value="1"/>
</dbReference>
<dbReference type="Gene3D" id="3.90.226.10">
    <property type="entry name" value="2-enoyl-CoA Hydratase, Chain A, domain 1"/>
    <property type="match status" value="1"/>
</dbReference>
<name>X1C3F9_9ZZZZ</name>
<keyword evidence="1" id="KW-1133">Transmembrane helix</keyword>
<dbReference type="InterPro" id="IPR029045">
    <property type="entry name" value="ClpP/crotonase-like_dom_sf"/>
</dbReference>
<protein>
    <recommendedName>
        <fullName evidence="3">Enoyl-CoA hydratase/isomerase family protein</fullName>
    </recommendedName>
</protein>
<evidence type="ECO:0000256" key="1">
    <source>
        <dbReference type="SAM" id="Phobius"/>
    </source>
</evidence>
<evidence type="ECO:0000313" key="2">
    <source>
        <dbReference type="EMBL" id="GAG78921.1"/>
    </source>
</evidence>
<dbReference type="InterPro" id="IPR001753">
    <property type="entry name" value="Enoyl-CoA_hydra/iso"/>
</dbReference>
<dbReference type="GO" id="GO:0003824">
    <property type="term" value="F:catalytic activity"/>
    <property type="evidence" value="ECO:0007669"/>
    <property type="project" value="UniProtKB-ARBA"/>
</dbReference>
<dbReference type="PANTHER" id="PTHR11941">
    <property type="entry name" value="ENOYL-COA HYDRATASE-RELATED"/>
    <property type="match status" value="1"/>
</dbReference>